<dbReference type="SUPFAM" id="SSF52141">
    <property type="entry name" value="Uracil-DNA glycosylase-like"/>
    <property type="match status" value="1"/>
</dbReference>
<evidence type="ECO:0000256" key="1">
    <source>
        <dbReference type="ARBA" id="ARBA00008184"/>
    </source>
</evidence>
<dbReference type="InterPro" id="IPR036895">
    <property type="entry name" value="Uracil-DNA_glycosylase-like_sf"/>
</dbReference>
<keyword evidence="4" id="KW-0234">DNA repair</keyword>
<dbReference type="PANTHER" id="PTHR11264">
    <property type="entry name" value="URACIL-DNA GLYCOSYLASE"/>
    <property type="match status" value="1"/>
</dbReference>
<comment type="similarity">
    <text evidence="1">Belongs to the uracil-DNA glycosylase (UDG) superfamily. UNG family.</text>
</comment>
<dbReference type="GO" id="GO:0097510">
    <property type="term" value="P:base-excision repair, AP site formation via deaminated base removal"/>
    <property type="evidence" value="ECO:0007669"/>
    <property type="project" value="TreeGrafter"/>
</dbReference>
<dbReference type="InterPro" id="IPR002043">
    <property type="entry name" value="UDG_fam1"/>
</dbReference>
<name>A0A915HZZ0_ROMCU</name>
<dbReference type="Gene3D" id="3.40.470.10">
    <property type="entry name" value="Uracil-DNA glycosylase-like domain"/>
    <property type="match status" value="1"/>
</dbReference>
<keyword evidence="2" id="KW-0227">DNA damage</keyword>
<organism evidence="6 7">
    <name type="scientific">Romanomermis culicivorax</name>
    <name type="common">Nematode worm</name>
    <dbReference type="NCBI Taxonomy" id="13658"/>
    <lineage>
        <taxon>Eukaryota</taxon>
        <taxon>Metazoa</taxon>
        <taxon>Ecdysozoa</taxon>
        <taxon>Nematoda</taxon>
        <taxon>Enoplea</taxon>
        <taxon>Dorylaimia</taxon>
        <taxon>Mermithida</taxon>
        <taxon>Mermithoidea</taxon>
        <taxon>Mermithidae</taxon>
        <taxon>Romanomermis</taxon>
    </lineage>
</organism>
<dbReference type="GO" id="GO:0005739">
    <property type="term" value="C:mitochondrion"/>
    <property type="evidence" value="ECO:0007669"/>
    <property type="project" value="TreeGrafter"/>
</dbReference>
<evidence type="ECO:0000256" key="5">
    <source>
        <dbReference type="PROSITE-ProRule" id="PRU10072"/>
    </source>
</evidence>
<evidence type="ECO:0000256" key="3">
    <source>
        <dbReference type="ARBA" id="ARBA00022801"/>
    </source>
</evidence>
<sequence>MIEYELCNPREHIAAGKKFRISEEHNHVLGTSNGITSKIPTSNSSLTTLNTLEIKTTPIEYDSSWLPDLIVDKNWRSKLRAEFSKQYFKSIEKFLDVQYAKGKKIFPPKSLIFNAFNVTPLDQVKVVILGQDPYHDDGQVVKNTCLRKKLQNALILQGVVKT</sequence>
<protein>
    <submittedName>
        <fullName evidence="7">Uracil-DNA glycosylase</fullName>
    </submittedName>
</protein>
<keyword evidence="6" id="KW-1185">Reference proteome</keyword>
<dbReference type="Proteomes" id="UP000887565">
    <property type="component" value="Unplaced"/>
</dbReference>
<dbReference type="WBParaSite" id="nRc.2.0.1.t07014-RA">
    <property type="protein sequence ID" value="nRc.2.0.1.t07014-RA"/>
    <property type="gene ID" value="nRc.2.0.1.g07014"/>
</dbReference>
<evidence type="ECO:0000256" key="4">
    <source>
        <dbReference type="ARBA" id="ARBA00023204"/>
    </source>
</evidence>
<dbReference type="AlphaFoldDB" id="A0A915HZZ0"/>
<dbReference type="InterPro" id="IPR018085">
    <property type="entry name" value="Ura-DNA_Glyclase_AS"/>
</dbReference>
<proteinExistence type="inferred from homology"/>
<accession>A0A915HZZ0</accession>
<feature type="active site" description="Proton acceptor" evidence="5">
    <location>
        <position position="132"/>
    </location>
</feature>
<keyword evidence="3" id="KW-0378">Hydrolase</keyword>
<dbReference type="PANTHER" id="PTHR11264:SF7">
    <property type="entry name" value="URACIL-DNA GLYCOSYLASE"/>
    <property type="match status" value="1"/>
</dbReference>
<evidence type="ECO:0000313" key="7">
    <source>
        <dbReference type="WBParaSite" id="nRc.2.0.1.t07014-RA"/>
    </source>
</evidence>
<dbReference type="PROSITE" id="PS00130">
    <property type="entry name" value="U_DNA_GLYCOSYLASE"/>
    <property type="match status" value="1"/>
</dbReference>
<dbReference type="GO" id="GO:0005634">
    <property type="term" value="C:nucleus"/>
    <property type="evidence" value="ECO:0007669"/>
    <property type="project" value="TreeGrafter"/>
</dbReference>
<dbReference type="GO" id="GO:0004844">
    <property type="term" value="F:uracil DNA N-glycosylase activity"/>
    <property type="evidence" value="ECO:0007669"/>
    <property type="project" value="InterPro"/>
</dbReference>
<evidence type="ECO:0000313" key="6">
    <source>
        <dbReference type="Proteomes" id="UP000887565"/>
    </source>
</evidence>
<evidence type="ECO:0000256" key="2">
    <source>
        <dbReference type="ARBA" id="ARBA00022763"/>
    </source>
</evidence>
<reference evidence="7" key="1">
    <citation type="submission" date="2022-11" db="UniProtKB">
        <authorList>
            <consortium name="WormBaseParasite"/>
        </authorList>
    </citation>
    <scope>IDENTIFICATION</scope>
</reference>